<dbReference type="Proteomes" id="UP001595839">
    <property type="component" value="Unassembled WGS sequence"/>
</dbReference>
<feature type="signal peptide" evidence="3">
    <location>
        <begin position="1"/>
        <end position="35"/>
    </location>
</feature>
<name>A0ABV9APE9_9ACTN</name>
<proteinExistence type="predicted"/>
<evidence type="ECO:0000313" key="4">
    <source>
        <dbReference type="EMBL" id="MFC4500631.1"/>
    </source>
</evidence>
<keyword evidence="2" id="KW-0472">Membrane</keyword>
<reference evidence="5" key="1">
    <citation type="journal article" date="2019" name="Int. J. Syst. Evol. Microbiol.">
        <title>The Global Catalogue of Microorganisms (GCM) 10K type strain sequencing project: providing services to taxonomists for standard genome sequencing and annotation.</title>
        <authorList>
            <consortium name="The Broad Institute Genomics Platform"/>
            <consortium name="The Broad Institute Genome Sequencing Center for Infectious Disease"/>
            <person name="Wu L."/>
            <person name="Ma J."/>
        </authorList>
    </citation>
    <scope>NUCLEOTIDE SEQUENCE [LARGE SCALE GENOMIC DNA]</scope>
    <source>
        <strain evidence="5">CGMCC 4.7177</strain>
    </source>
</reference>
<keyword evidence="3" id="KW-0732">Signal</keyword>
<feature type="compositionally biased region" description="Basic and acidic residues" evidence="1">
    <location>
        <begin position="54"/>
        <end position="76"/>
    </location>
</feature>
<evidence type="ECO:0000313" key="5">
    <source>
        <dbReference type="Proteomes" id="UP001595839"/>
    </source>
</evidence>
<dbReference type="EMBL" id="JBHSFK010000008">
    <property type="protein sequence ID" value="MFC4500631.1"/>
    <property type="molecule type" value="Genomic_DNA"/>
</dbReference>
<keyword evidence="2" id="KW-0812">Transmembrane</keyword>
<keyword evidence="5" id="KW-1185">Reference proteome</keyword>
<feature type="transmembrane region" description="Helical" evidence="2">
    <location>
        <begin position="106"/>
        <end position="124"/>
    </location>
</feature>
<dbReference type="RefSeq" id="WP_381171579.1">
    <property type="nucleotide sequence ID" value="NZ_JBHSFK010000008.1"/>
</dbReference>
<organism evidence="4 5">
    <name type="scientific">Streptomyces vulcanius</name>
    <dbReference type="NCBI Taxonomy" id="1441876"/>
    <lineage>
        <taxon>Bacteria</taxon>
        <taxon>Bacillati</taxon>
        <taxon>Actinomycetota</taxon>
        <taxon>Actinomycetes</taxon>
        <taxon>Kitasatosporales</taxon>
        <taxon>Streptomycetaceae</taxon>
        <taxon>Streptomyces</taxon>
    </lineage>
</organism>
<feature type="compositionally biased region" description="Low complexity" evidence="1">
    <location>
        <begin position="38"/>
        <end position="53"/>
    </location>
</feature>
<keyword evidence="2" id="KW-1133">Transmembrane helix</keyword>
<evidence type="ECO:0000256" key="1">
    <source>
        <dbReference type="SAM" id="MobiDB-lite"/>
    </source>
</evidence>
<comment type="caution">
    <text evidence="4">The sequence shown here is derived from an EMBL/GenBank/DDBJ whole genome shotgun (WGS) entry which is preliminary data.</text>
</comment>
<sequence length="134" mass="13499">MSRRLTLRPLSTLRIAVLTGVAAGALLVPATAAFATDATPTPAASDATPAGKEALAKKKAEDATMLKEAEARKAAEAQKAGGKNYPRGGVAAGEAPAQDDNNTGTLIGSATGALLLAGAGTYVLRRRTTARREG</sequence>
<gene>
    <name evidence="4" type="ORF">ACFPIH_14030</name>
</gene>
<feature type="region of interest" description="Disordered" evidence="1">
    <location>
        <begin position="38"/>
        <end position="104"/>
    </location>
</feature>
<accession>A0ABV9APE9</accession>
<protein>
    <submittedName>
        <fullName evidence="4">Sortase-dependent protein</fullName>
    </submittedName>
</protein>
<evidence type="ECO:0000256" key="3">
    <source>
        <dbReference type="SAM" id="SignalP"/>
    </source>
</evidence>
<feature type="chain" id="PRO_5045417001" evidence="3">
    <location>
        <begin position="36"/>
        <end position="134"/>
    </location>
</feature>
<evidence type="ECO:0000256" key="2">
    <source>
        <dbReference type="SAM" id="Phobius"/>
    </source>
</evidence>